<keyword evidence="2 8" id="KW-0732">Signal</keyword>
<dbReference type="InterPro" id="IPR032675">
    <property type="entry name" value="LRR_dom_sf"/>
</dbReference>
<keyword evidence="1" id="KW-0433">Leucine-rich repeat</keyword>
<dbReference type="SMART" id="SM00408">
    <property type="entry name" value="IGc2"/>
    <property type="match status" value="1"/>
</dbReference>
<evidence type="ECO:0000256" key="5">
    <source>
        <dbReference type="ARBA" id="ARBA00023180"/>
    </source>
</evidence>
<protein>
    <recommendedName>
        <fullName evidence="9">Ig-like domain-containing protein</fullName>
    </recommendedName>
</protein>
<evidence type="ECO:0000259" key="9">
    <source>
        <dbReference type="PROSITE" id="PS50835"/>
    </source>
</evidence>
<evidence type="ECO:0000256" key="4">
    <source>
        <dbReference type="ARBA" id="ARBA00023157"/>
    </source>
</evidence>
<dbReference type="InterPro" id="IPR001611">
    <property type="entry name" value="Leu-rich_rpt"/>
</dbReference>
<dbReference type="SMART" id="SM00082">
    <property type="entry name" value="LRRCT"/>
    <property type="match status" value="1"/>
</dbReference>
<dbReference type="SUPFAM" id="SSF48726">
    <property type="entry name" value="Immunoglobulin"/>
    <property type="match status" value="1"/>
</dbReference>
<organism evidence="10 11">
    <name type="scientific">Polyplax serrata</name>
    <name type="common">Common mouse louse</name>
    <dbReference type="NCBI Taxonomy" id="468196"/>
    <lineage>
        <taxon>Eukaryota</taxon>
        <taxon>Metazoa</taxon>
        <taxon>Ecdysozoa</taxon>
        <taxon>Arthropoda</taxon>
        <taxon>Hexapoda</taxon>
        <taxon>Insecta</taxon>
        <taxon>Pterygota</taxon>
        <taxon>Neoptera</taxon>
        <taxon>Paraneoptera</taxon>
        <taxon>Psocodea</taxon>
        <taxon>Troctomorpha</taxon>
        <taxon>Phthiraptera</taxon>
        <taxon>Anoplura</taxon>
        <taxon>Polyplacidae</taxon>
        <taxon>Polyplax</taxon>
    </lineage>
</organism>
<dbReference type="SUPFAM" id="SSF52058">
    <property type="entry name" value="L domain-like"/>
    <property type="match status" value="1"/>
</dbReference>
<keyword evidence="7" id="KW-0472">Membrane</keyword>
<evidence type="ECO:0000256" key="8">
    <source>
        <dbReference type="SAM" id="SignalP"/>
    </source>
</evidence>
<dbReference type="FunFam" id="2.60.40.10:FF:000032">
    <property type="entry name" value="palladin isoform X1"/>
    <property type="match status" value="1"/>
</dbReference>
<keyword evidence="7" id="KW-0812">Transmembrane</keyword>
<dbReference type="InterPro" id="IPR013783">
    <property type="entry name" value="Ig-like_fold"/>
</dbReference>
<keyword evidence="3" id="KW-0677">Repeat</keyword>
<dbReference type="PROSITE" id="PS50835">
    <property type="entry name" value="IG_LIKE"/>
    <property type="match status" value="1"/>
</dbReference>
<reference evidence="10 11" key="1">
    <citation type="submission" date="2023-10" db="EMBL/GenBank/DDBJ databases">
        <title>Genomes of two closely related lineages of the louse Polyplax serrata with different host specificities.</title>
        <authorList>
            <person name="Martinu J."/>
            <person name="Tarabai H."/>
            <person name="Stefka J."/>
            <person name="Hypsa V."/>
        </authorList>
    </citation>
    <scope>NUCLEOTIDE SEQUENCE [LARGE SCALE GENOMIC DNA]</scope>
    <source>
        <strain evidence="10">HR10_N</strain>
    </source>
</reference>
<accession>A0AAN8PKE6</accession>
<keyword evidence="7" id="KW-1133">Transmembrane helix</keyword>
<dbReference type="Pfam" id="PF07679">
    <property type="entry name" value="I-set"/>
    <property type="match status" value="1"/>
</dbReference>
<dbReference type="EMBL" id="JAWJWE010000004">
    <property type="protein sequence ID" value="KAK6636090.1"/>
    <property type="molecule type" value="Genomic_DNA"/>
</dbReference>
<dbReference type="InterPro" id="IPR003591">
    <property type="entry name" value="Leu-rich_rpt_typical-subtyp"/>
</dbReference>
<dbReference type="FunFam" id="3.80.10.10:FF:000082">
    <property type="entry name" value="Leucine-rich repeat-containing 24"/>
    <property type="match status" value="1"/>
</dbReference>
<feature type="chain" id="PRO_5042812532" description="Ig-like domain-containing protein" evidence="8">
    <location>
        <begin position="28"/>
        <end position="460"/>
    </location>
</feature>
<sequence length="460" mass="51894">MIRGKETMNALLTVMVMFVLNVIKTTGDCPRYCECKWKSGKESVLCANANMTEIPRHLDSGTQLLDLTGNRLQTIGPDEFFNASLLNLQKIFLSRCRLRFIEKSSFRKIINLVELDLSYNELHSVPSHTFEFITELRELRLNGNPIIRVLNNAFKMVPRLTKLDLSECRIGYVEIKAFQGLETSLEWLKLDKNKIVNIKPFALVNLGNLHGLELSGNPWNCSCGLRTLREWMLKQNVPYSIPPVCKYPPRLAERDWDKLDLDEFACAPRMDAITAKKTGEEGTNVTLSCAIQGSPDPEIQWFKKNGPIANASAPSNGGRPKVYIVQNAKDTSNLTILSAEIQDSGVYLCRAENKAGKSDANITLTLTLRPAVRIWSSKMIAAIGVVSLLFAVAVALLTFCAWSSRKRKFGFRHPVAGRDYDTDDYEMNHKKPINYNNIVDYGNHYNRSNSTLENHRISGE</sequence>
<evidence type="ECO:0000256" key="3">
    <source>
        <dbReference type="ARBA" id="ARBA00022737"/>
    </source>
</evidence>
<dbReference type="InterPro" id="IPR003599">
    <property type="entry name" value="Ig_sub"/>
</dbReference>
<dbReference type="Pfam" id="PF13855">
    <property type="entry name" value="LRR_8"/>
    <property type="match status" value="2"/>
</dbReference>
<keyword evidence="6" id="KW-0393">Immunoglobulin domain</keyword>
<dbReference type="Gene3D" id="2.60.40.10">
    <property type="entry name" value="Immunoglobulins"/>
    <property type="match status" value="1"/>
</dbReference>
<dbReference type="GO" id="GO:0071944">
    <property type="term" value="C:cell periphery"/>
    <property type="evidence" value="ECO:0007669"/>
    <property type="project" value="UniProtKB-ARBA"/>
</dbReference>
<evidence type="ECO:0000313" key="10">
    <source>
        <dbReference type="EMBL" id="KAK6636090.1"/>
    </source>
</evidence>
<dbReference type="SMART" id="SM00409">
    <property type="entry name" value="IG"/>
    <property type="match status" value="1"/>
</dbReference>
<keyword evidence="4" id="KW-1015">Disulfide bond</keyword>
<dbReference type="PROSITE" id="PS51450">
    <property type="entry name" value="LRR"/>
    <property type="match status" value="1"/>
</dbReference>
<dbReference type="AlphaFoldDB" id="A0AAN8PKE6"/>
<dbReference type="InterPro" id="IPR036179">
    <property type="entry name" value="Ig-like_dom_sf"/>
</dbReference>
<dbReference type="InterPro" id="IPR013098">
    <property type="entry name" value="Ig_I-set"/>
</dbReference>
<name>A0AAN8PKE6_POLSC</name>
<evidence type="ECO:0000256" key="7">
    <source>
        <dbReference type="SAM" id="Phobius"/>
    </source>
</evidence>
<evidence type="ECO:0000313" key="11">
    <source>
        <dbReference type="Proteomes" id="UP001372834"/>
    </source>
</evidence>
<dbReference type="Proteomes" id="UP001372834">
    <property type="component" value="Unassembled WGS sequence"/>
</dbReference>
<proteinExistence type="predicted"/>
<feature type="transmembrane region" description="Helical" evidence="7">
    <location>
        <begin position="379"/>
        <end position="402"/>
    </location>
</feature>
<evidence type="ECO:0000256" key="1">
    <source>
        <dbReference type="ARBA" id="ARBA00022614"/>
    </source>
</evidence>
<gene>
    <name evidence="10" type="ORF">RUM43_009742</name>
</gene>
<feature type="signal peptide" evidence="8">
    <location>
        <begin position="1"/>
        <end position="27"/>
    </location>
</feature>
<dbReference type="InterPro" id="IPR007110">
    <property type="entry name" value="Ig-like_dom"/>
</dbReference>
<dbReference type="InterPro" id="IPR003598">
    <property type="entry name" value="Ig_sub2"/>
</dbReference>
<dbReference type="PANTHER" id="PTHR24366:SF140">
    <property type="entry name" value="IP22191P"/>
    <property type="match status" value="1"/>
</dbReference>
<evidence type="ECO:0000256" key="6">
    <source>
        <dbReference type="ARBA" id="ARBA00023319"/>
    </source>
</evidence>
<comment type="caution">
    <text evidence="10">The sequence shown here is derived from an EMBL/GenBank/DDBJ whole genome shotgun (WGS) entry which is preliminary data.</text>
</comment>
<feature type="domain" description="Ig-like" evidence="9">
    <location>
        <begin position="268"/>
        <end position="365"/>
    </location>
</feature>
<dbReference type="PANTHER" id="PTHR24366">
    <property type="entry name" value="IG(IMMUNOGLOBULIN) AND LRR(LEUCINE RICH REPEAT) DOMAINS"/>
    <property type="match status" value="1"/>
</dbReference>
<dbReference type="Gene3D" id="3.80.10.10">
    <property type="entry name" value="Ribonuclease Inhibitor"/>
    <property type="match status" value="2"/>
</dbReference>
<evidence type="ECO:0000256" key="2">
    <source>
        <dbReference type="ARBA" id="ARBA00022729"/>
    </source>
</evidence>
<dbReference type="InterPro" id="IPR000483">
    <property type="entry name" value="Cys-rich_flank_reg_C"/>
</dbReference>
<dbReference type="SMART" id="SM00369">
    <property type="entry name" value="LRR_TYP"/>
    <property type="match status" value="5"/>
</dbReference>
<keyword evidence="5" id="KW-0325">Glycoprotein</keyword>